<gene>
    <name evidence="3" type="ORF">ABID39_001223</name>
</gene>
<keyword evidence="4" id="KW-1185">Reference proteome</keyword>
<organism evidence="3 4">
    <name type="scientific">Bartonella japonica</name>
    <dbReference type="NCBI Taxonomy" id="357761"/>
    <lineage>
        <taxon>Bacteria</taxon>
        <taxon>Pseudomonadati</taxon>
        <taxon>Pseudomonadota</taxon>
        <taxon>Alphaproteobacteria</taxon>
        <taxon>Hyphomicrobiales</taxon>
        <taxon>Bartonellaceae</taxon>
        <taxon>Bartonella</taxon>
    </lineage>
</organism>
<feature type="compositionally biased region" description="Polar residues" evidence="1">
    <location>
        <begin position="42"/>
        <end position="54"/>
    </location>
</feature>
<evidence type="ECO:0000313" key="4">
    <source>
        <dbReference type="Proteomes" id="UP001549112"/>
    </source>
</evidence>
<dbReference type="Gene3D" id="2.160.20.20">
    <property type="match status" value="1"/>
</dbReference>
<evidence type="ECO:0000256" key="1">
    <source>
        <dbReference type="SAM" id="MobiDB-lite"/>
    </source>
</evidence>
<name>A0ABV2FPM4_9HYPH</name>
<dbReference type="SMART" id="SM00869">
    <property type="entry name" value="Autotransporter"/>
    <property type="match status" value="1"/>
</dbReference>
<dbReference type="RefSeq" id="WP_354186971.1">
    <property type="nucleotide sequence ID" value="NZ_JBEPLT010000012.1"/>
</dbReference>
<dbReference type="InterPro" id="IPR011050">
    <property type="entry name" value="Pectin_lyase_fold/virulence"/>
</dbReference>
<feature type="region of interest" description="Disordered" evidence="1">
    <location>
        <begin position="31"/>
        <end position="54"/>
    </location>
</feature>
<evidence type="ECO:0000313" key="3">
    <source>
        <dbReference type="EMBL" id="MET3560522.1"/>
    </source>
</evidence>
<evidence type="ECO:0000259" key="2">
    <source>
        <dbReference type="PROSITE" id="PS51208"/>
    </source>
</evidence>
<sequence>MVKFKNYLSLYAVTTAMLFFVHDVSARQEVNGNGSGVTNNNAQSNVGRSEVENSGASCNGEASASFYKCSDGKSKVISDKTYEKNGSGNVNIAIEVSKDKTSVKGDKITVKSANAGASNEAERKIWEIGAKASEGGKIVLNSSTLKDVSTGVDVAHGSVVIENGTIDANKVGVFAHTENGVSGRSYVNLVNTNIKASNKAIGLLSRTPEVSNGNEENKSISADIMMKGGTVDFTGGTGVKTEGKGYVALVETSITGKGLREENTERSSESSAFHISKDHGFIHFIKGKVDVVDAHGILLQAKHGSALLSESTVVVKGGEDFYGMRFLKDEEGAWKNGGVVAGVYTVDLQETSFTVPNGTAVYSSKFRSSVTLAEGTVLSGDLLLKADDSSSLEIFANSSVLSGGSHVDESSIILLNLRNSKWTLSRPQYQKVQDSNSIDKSFVSRVSLADSSIVFSQPKADIADGYQTLCVGEGAKKVSRPYGRTHIVVIREEAVYSAQGDTHLYLNTYLNKGGALKDQKTDRVLIYGDVEGKTIVHVQTVSGSPGGGTGSGGNNHGISIIQVSGEAKEDSFTLDGGYVALENLPYQYKLYAYGPSSSLGKAHSEQRLVKGEGEFWDFRLENRYVDPAPKPEPEIVLRPQPSAGTDSNFELRPDQLEPLPEQVVRSVVPQVPTYLLLPNSIFHAGLVDINNQNKQLEAVRIASGGTLEARENPALYLRGYGGRYRYASDLSALEYGYGGDVDYNGIEAGILLKTIENVGSTVSFGVMGSYGKLSLQPLEVEQSQKSAFDKWTASAYGTVQHDAGFYVDGLLSYGLFKGDVLTFARGKTATLKGNPLSVSLTGGQSFATGYKGVVFEPQAQVVYQHLQFSKARDIDNFDIEMGTLDQWVARVGGRLSKLSAGSEGVNVVAFYGKLYFAHGFGGKQTVHFKDAFQLGAFGSSLEAGLGFNARLSQNFSLHTDLIYQHKLDKAGFSGISFSGGARYQF</sequence>
<dbReference type="InterPro" id="IPR012332">
    <property type="entry name" value="Autotransporter_pectin_lyase_C"/>
</dbReference>
<comment type="caution">
    <text evidence="3">The sequence shown here is derived from an EMBL/GenBank/DDBJ whole genome shotgun (WGS) entry which is preliminary data.</text>
</comment>
<feature type="compositionally biased region" description="Low complexity" evidence="1">
    <location>
        <begin position="31"/>
        <end position="41"/>
    </location>
</feature>
<feature type="domain" description="Autotransporter" evidence="2">
    <location>
        <begin position="708"/>
        <end position="985"/>
    </location>
</feature>
<dbReference type="InterPro" id="IPR006315">
    <property type="entry name" value="OM_autotransptr_brl_dom"/>
</dbReference>
<accession>A0ABV2FPM4</accession>
<dbReference type="NCBIfam" id="TIGR01414">
    <property type="entry name" value="autotrans_barl"/>
    <property type="match status" value="1"/>
</dbReference>
<dbReference type="SUPFAM" id="SSF103515">
    <property type="entry name" value="Autotransporter"/>
    <property type="match status" value="1"/>
</dbReference>
<dbReference type="Proteomes" id="UP001549112">
    <property type="component" value="Unassembled WGS sequence"/>
</dbReference>
<reference evidence="3 4" key="1">
    <citation type="submission" date="2024-06" db="EMBL/GenBank/DDBJ databases">
        <title>Genomic Encyclopedia of Type Strains, Phase IV (KMG-IV): sequencing the most valuable type-strain genomes for metagenomic binning, comparative biology and taxonomic classification.</title>
        <authorList>
            <person name="Goeker M."/>
        </authorList>
    </citation>
    <scope>NUCLEOTIDE SEQUENCE [LARGE SCALE GENOMIC DNA]</scope>
    <source>
        <strain evidence="3 4">DSM 23650</strain>
    </source>
</reference>
<dbReference type="Gene3D" id="2.40.128.130">
    <property type="entry name" value="Autotransporter beta-domain"/>
    <property type="match status" value="1"/>
</dbReference>
<dbReference type="SUPFAM" id="SSF51126">
    <property type="entry name" value="Pectin lyase-like"/>
    <property type="match status" value="1"/>
</dbReference>
<proteinExistence type="predicted"/>
<dbReference type="EMBL" id="JBEPLT010000012">
    <property type="protein sequence ID" value="MET3560522.1"/>
    <property type="molecule type" value="Genomic_DNA"/>
</dbReference>
<dbReference type="PROSITE" id="PS51208">
    <property type="entry name" value="AUTOTRANSPORTER"/>
    <property type="match status" value="1"/>
</dbReference>
<dbReference type="InterPro" id="IPR005546">
    <property type="entry name" value="Autotransporte_beta"/>
</dbReference>
<dbReference type="Pfam" id="PF03797">
    <property type="entry name" value="Autotransporter"/>
    <property type="match status" value="1"/>
</dbReference>
<protein>
    <submittedName>
        <fullName evidence="3">Outer membrane autotransporter protein</fullName>
    </submittedName>
</protein>
<dbReference type="InterPro" id="IPR036709">
    <property type="entry name" value="Autotransporte_beta_dom_sf"/>
</dbReference>